<name>A0ABY6K813_9ARAC</name>
<dbReference type="SMART" id="SM00490">
    <property type="entry name" value="HELICc"/>
    <property type="match status" value="1"/>
</dbReference>
<dbReference type="PANTHER" id="PTHR47959">
    <property type="entry name" value="ATP-DEPENDENT RNA HELICASE RHLE-RELATED"/>
    <property type="match status" value="1"/>
</dbReference>
<dbReference type="InterPro" id="IPR027417">
    <property type="entry name" value="P-loop_NTPase"/>
</dbReference>
<dbReference type="Gene3D" id="3.40.50.300">
    <property type="entry name" value="P-loop containing nucleotide triphosphate hydrolases"/>
    <property type="match status" value="1"/>
</dbReference>
<gene>
    <name evidence="6" type="ORF">LAZ67_3000608</name>
</gene>
<evidence type="ECO:0000256" key="2">
    <source>
        <dbReference type="ARBA" id="ARBA00022801"/>
    </source>
</evidence>
<organism evidence="6 7">
    <name type="scientific">Cordylochernes scorpioides</name>
    <dbReference type="NCBI Taxonomy" id="51811"/>
    <lineage>
        <taxon>Eukaryota</taxon>
        <taxon>Metazoa</taxon>
        <taxon>Ecdysozoa</taxon>
        <taxon>Arthropoda</taxon>
        <taxon>Chelicerata</taxon>
        <taxon>Arachnida</taxon>
        <taxon>Pseudoscorpiones</taxon>
        <taxon>Cheliferoidea</taxon>
        <taxon>Chernetidae</taxon>
        <taxon>Cordylochernes</taxon>
    </lineage>
</organism>
<keyword evidence="2" id="KW-0378">Hydrolase</keyword>
<keyword evidence="7" id="KW-1185">Reference proteome</keyword>
<dbReference type="InterPro" id="IPR050079">
    <property type="entry name" value="DEAD_box_RNA_helicase"/>
</dbReference>
<proteinExistence type="predicted"/>
<keyword evidence="1" id="KW-0547">Nucleotide-binding</keyword>
<evidence type="ECO:0000256" key="3">
    <source>
        <dbReference type="ARBA" id="ARBA00022806"/>
    </source>
</evidence>
<feature type="domain" description="Helicase C-terminal" evidence="5">
    <location>
        <begin position="3"/>
        <end position="123"/>
    </location>
</feature>
<keyword evidence="4" id="KW-0067">ATP-binding</keyword>
<evidence type="ECO:0000256" key="4">
    <source>
        <dbReference type="ARBA" id="ARBA00022840"/>
    </source>
</evidence>
<accession>A0ABY6K813</accession>
<protein>
    <submittedName>
        <fullName evidence="6">DDX27</fullName>
    </submittedName>
</protein>
<dbReference type="PROSITE" id="PS51194">
    <property type="entry name" value="HELICASE_CTER"/>
    <property type="match status" value="1"/>
</dbReference>
<dbReference type="CDD" id="cd18787">
    <property type="entry name" value="SF2_C_DEAD"/>
    <property type="match status" value="1"/>
</dbReference>
<keyword evidence="3" id="KW-0347">Helicase</keyword>
<dbReference type="PANTHER" id="PTHR47959:SF1">
    <property type="entry name" value="ATP-DEPENDENT RNA HELICASE DBPA"/>
    <property type="match status" value="1"/>
</dbReference>
<evidence type="ECO:0000259" key="5">
    <source>
        <dbReference type="PROSITE" id="PS51194"/>
    </source>
</evidence>
<evidence type="ECO:0000256" key="1">
    <source>
        <dbReference type="ARBA" id="ARBA00022741"/>
    </source>
</evidence>
<dbReference type="EMBL" id="CP092865">
    <property type="protein sequence ID" value="UYV64411.1"/>
    <property type="molecule type" value="Genomic_DNA"/>
</dbReference>
<dbReference type="Proteomes" id="UP001235939">
    <property type="component" value="Chromosome 03"/>
</dbReference>
<reference evidence="6 7" key="1">
    <citation type="submission" date="2022-01" db="EMBL/GenBank/DDBJ databases">
        <title>A chromosomal length assembly of Cordylochernes scorpioides.</title>
        <authorList>
            <person name="Zeh D."/>
            <person name="Zeh J."/>
        </authorList>
    </citation>
    <scope>NUCLEOTIDE SEQUENCE [LARGE SCALE GENOMIC DNA]</scope>
    <source>
        <strain evidence="6">IN4F17</strain>
        <tissue evidence="6">Whole Body</tissue>
    </source>
</reference>
<sequence>MVVVAALLSRSFPKRTAVFFNTKKELRRVAEILRVLKFSVGELHGDMKQPKRILALRQFKNGTFDILLATDVAARGIDIKNLETVSDLAWVGLQAGGWWKDGLNRWFSTAKIRVRFPHWALFF</sequence>
<dbReference type="SUPFAM" id="SSF52540">
    <property type="entry name" value="P-loop containing nucleoside triphosphate hydrolases"/>
    <property type="match status" value="1"/>
</dbReference>
<evidence type="ECO:0000313" key="6">
    <source>
        <dbReference type="EMBL" id="UYV64411.1"/>
    </source>
</evidence>
<dbReference type="Pfam" id="PF00271">
    <property type="entry name" value="Helicase_C"/>
    <property type="match status" value="1"/>
</dbReference>
<evidence type="ECO:0000313" key="7">
    <source>
        <dbReference type="Proteomes" id="UP001235939"/>
    </source>
</evidence>
<dbReference type="InterPro" id="IPR001650">
    <property type="entry name" value="Helicase_C-like"/>
</dbReference>